<gene>
    <name evidence="1" type="ORF">PADG_11049</name>
</gene>
<dbReference type="EMBL" id="KN275957">
    <property type="protein sequence ID" value="KGM92600.1"/>
    <property type="molecule type" value="Genomic_DNA"/>
</dbReference>
<accession>A0A0A0HZ12</accession>
<name>A0A0A0HZ12_PARBD</name>
<dbReference type="RefSeq" id="XP_010756653.1">
    <property type="nucleotide sequence ID" value="XM_010758351.1"/>
</dbReference>
<dbReference type="AlphaFoldDB" id="A0A0A0HZ12"/>
<dbReference type="VEuPathDB" id="FungiDB:PADG_11049"/>
<dbReference type="InParanoid" id="A0A0A0HZ12"/>
<dbReference type="HOGENOM" id="CLU_2498459_0_0_1"/>
<proteinExistence type="predicted"/>
<sequence>MEEQFAQRELIKIFIIAPRVNYNLQLATYQDFSRTLYIGYKSIQNPIIMAATAPYHGNVVPQMQGNSMFLPQEKNIIPIVKEKARV</sequence>
<keyword evidence="2" id="KW-1185">Reference proteome</keyword>
<evidence type="ECO:0000313" key="1">
    <source>
        <dbReference type="EMBL" id="KGM92600.1"/>
    </source>
</evidence>
<dbReference type="KEGG" id="pbn:PADG_11049"/>
<evidence type="ECO:0000313" key="2">
    <source>
        <dbReference type="Proteomes" id="UP000001628"/>
    </source>
</evidence>
<dbReference type="Proteomes" id="UP000001628">
    <property type="component" value="Unassembled WGS sequence"/>
</dbReference>
<protein>
    <submittedName>
        <fullName evidence="1">Uncharacterized protein</fullName>
    </submittedName>
</protein>
<organism evidence="1 2">
    <name type="scientific">Paracoccidioides brasiliensis (strain Pb18)</name>
    <dbReference type="NCBI Taxonomy" id="502780"/>
    <lineage>
        <taxon>Eukaryota</taxon>
        <taxon>Fungi</taxon>
        <taxon>Dikarya</taxon>
        <taxon>Ascomycota</taxon>
        <taxon>Pezizomycotina</taxon>
        <taxon>Eurotiomycetes</taxon>
        <taxon>Eurotiomycetidae</taxon>
        <taxon>Onygenales</taxon>
        <taxon>Ajellomycetaceae</taxon>
        <taxon>Paracoccidioides</taxon>
    </lineage>
</organism>
<dbReference type="GeneID" id="22586946"/>
<reference evidence="1 2" key="1">
    <citation type="journal article" date="2011" name="PLoS Genet.">
        <title>Comparative genomic analysis of human fungal pathogens causing paracoccidioidomycosis.</title>
        <authorList>
            <person name="Desjardins C.A."/>
            <person name="Champion M.D."/>
            <person name="Holder J.W."/>
            <person name="Muszewska A."/>
            <person name="Goldberg J."/>
            <person name="Bailao A.M."/>
            <person name="Brigido M.M."/>
            <person name="Ferreira M.E."/>
            <person name="Garcia A.M."/>
            <person name="Grynberg M."/>
            <person name="Gujja S."/>
            <person name="Heiman D.I."/>
            <person name="Henn M.R."/>
            <person name="Kodira C.D."/>
            <person name="Leon-Narvaez H."/>
            <person name="Longo L.V."/>
            <person name="Ma L.J."/>
            <person name="Malavazi I."/>
            <person name="Matsuo A.L."/>
            <person name="Morais F.V."/>
            <person name="Pereira M."/>
            <person name="Rodriguez-Brito S."/>
            <person name="Sakthikumar S."/>
            <person name="Salem-Izacc S.M."/>
            <person name="Sykes S.M."/>
            <person name="Teixeira M.M."/>
            <person name="Vallejo M.C."/>
            <person name="Walter M.E."/>
            <person name="Yandava C."/>
            <person name="Young S."/>
            <person name="Zeng Q."/>
            <person name="Zucker J."/>
            <person name="Felipe M.S."/>
            <person name="Goldman G.H."/>
            <person name="Haas B.J."/>
            <person name="McEwen J.G."/>
            <person name="Nino-Vega G."/>
            <person name="Puccia R."/>
            <person name="San-Blas G."/>
            <person name="Soares C.M."/>
            <person name="Birren B.W."/>
            <person name="Cuomo C.A."/>
        </authorList>
    </citation>
    <scope>NUCLEOTIDE SEQUENCE [LARGE SCALE GENOMIC DNA]</scope>
    <source>
        <strain evidence="1 2">Pb18</strain>
    </source>
</reference>